<dbReference type="PANTHER" id="PTHR31301">
    <property type="entry name" value="LOB DOMAIN-CONTAINING PROTEIN 4-RELATED"/>
    <property type="match status" value="1"/>
</dbReference>
<dbReference type="OrthoDB" id="1893065at2759"/>
<evidence type="ECO:0000256" key="1">
    <source>
        <dbReference type="ARBA" id="ARBA00005474"/>
    </source>
</evidence>
<evidence type="ECO:0000313" key="3">
    <source>
        <dbReference type="EMBL" id="KAF7806149.1"/>
    </source>
</evidence>
<dbReference type="PANTHER" id="PTHR31301:SF21">
    <property type="entry name" value="LOB DOMAIN-CONTAINING PROTEIN 27-RELATED"/>
    <property type="match status" value="1"/>
</dbReference>
<comment type="caution">
    <text evidence="3">The sequence shown here is derived from an EMBL/GenBank/DDBJ whole genome shotgun (WGS) entry which is preliminary data.</text>
</comment>
<evidence type="ECO:0000313" key="4">
    <source>
        <dbReference type="Proteomes" id="UP000634136"/>
    </source>
</evidence>
<evidence type="ECO:0000259" key="2">
    <source>
        <dbReference type="PROSITE" id="PS50891"/>
    </source>
</evidence>
<protein>
    <submittedName>
        <fullName evidence="3">LOB domain-containing protein 27-like</fullName>
    </submittedName>
</protein>
<proteinExistence type="inferred from homology"/>
<dbReference type="PROSITE" id="PS50891">
    <property type="entry name" value="LOB"/>
    <property type="match status" value="1"/>
</dbReference>
<comment type="similarity">
    <text evidence="1">Belongs to the LOB domain-containing protein family.</text>
</comment>
<dbReference type="Pfam" id="PF03195">
    <property type="entry name" value="LOB"/>
    <property type="match status" value="1"/>
</dbReference>
<dbReference type="EMBL" id="JAAIUW010000012">
    <property type="protein sequence ID" value="KAF7806149.1"/>
    <property type="molecule type" value="Genomic_DNA"/>
</dbReference>
<sequence length="293" mass="33933">MTLKGGTTQACAACKYQRRKCTPECLLAPYFPADQPKVFQNVHKLFGVSNIVKILKKLEPSQKKIAMDSIICQANFREKYPVHGCWEEICRLRYQIWYVEEELRAVHQQLEIHRQHYLQNQCSSLVDDVTSQLELGMVPRNNYAFPLFNHTTNQQTYNTVPPFPFSQQDSYCNSNSVPYNSIYMDSKDNVTTNPLWLQQPCEDNNSNSMAMHSQSQLVASTTTRHQQEVHEEYYDEMNPFFDTIDDRQSYIYSKEAYESSSEVSLKDTRNCINHVAENELKNAAACFSLTSVN</sequence>
<dbReference type="AlphaFoldDB" id="A0A834W6P2"/>
<name>A0A834W6P2_9FABA</name>
<keyword evidence="4" id="KW-1185">Reference proteome</keyword>
<reference evidence="3" key="1">
    <citation type="submission" date="2020-09" db="EMBL/GenBank/DDBJ databases">
        <title>Genome-Enabled Discovery of Anthraquinone Biosynthesis in Senna tora.</title>
        <authorList>
            <person name="Kang S.-H."/>
            <person name="Pandey R.P."/>
            <person name="Lee C.-M."/>
            <person name="Sim J.-S."/>
            <person name="Jeong J.-T."/>
            <person name="Choi B.-S."/>
            <person name="Jung M."/>
            <person name="Ginzburg D."/>
            <person name="Zhao K."/>
            <person name="Won S.Y."/>
            <person name="Oh T.-J."/>
            <person name="Yu Y."/>
            <person name="Kim N.-H."/>
            <person name="Lee O.R."/>
            <person name="Lee T.-H."/>
            <person name="Bashyal P."/>
            <person name="Kim T.-S."/>
            <person name="Lee W.-H."/>
            <person name="Kawkins C."/>
            <person name="Kim C.-K."/>
            <person name="Kim J.S."/>
            <person name="Ahn B.O."/>
            <person name="Rhee S.Y."/>
            <person name="Sohng J.K."/>
        </authorList>
    </citation>
    <scope>NUCLEOTIDE SEQUENCE</scope>
    <source>
        <tissue evidence="3">Leaf</tissue>
    </source>
</reference>
<dbReference type="Proteomes" id="UP000634136">
    <property type="component" value="Unassembled WGS sequence"/>
</dbReference>
<dbReference type="InterPro" id="IPR004883">
    <property type="entry name" value="LOB"/>
</dbReference>
<feature type="domain" description="LOB" evidence="2">
    <location>
        <begin position="9"/>
        <end position="110"/>
    </location>
</feature>
<accession>A0A834W6P2</accession>
<gene>
    <name evidence="3" type="ORF">G2W53_038310</name>
</gene>
<organism evidence="3 4">
    <name type="scientific">Senna tora</name>
    <dbReference type="NCBI Taxonomy" id="362788"/>
    <lineage>
        <taxon>Eukaryota</taxon>
        <taxon>Viridiplantae</taxon>
        <taxon>Streptophyta</taxon>
        <taxon>Embryophyta</taxon>
        <taxon>Tracheophyta</taxon>
        <taxon>Spermatophyta</taxon>
        <taxon>Magnoliopsida</taxon>
        <taxon>eudicotyledons</taxon>
        <taxon>Gunneridae</taxon>
        <taxon>Pentapetalae</taxon>
        <taxon>rosids</taxon>
        <taxon>fabids</taxon>
        <taxon>Fabales</taxon>
        <taxon>Fabaceae</taxon>
        <taxon>Caesalpinioideae</taxon>
        <taxon>Cassia clade</taxon>
        <taxon>Senna</taxon>
    </lineage>
</organism>